<evidence type="ECO:0000313" key="2">
    <source>
        <dbReference type="EMBL" id="OAD63457.1"/>
    </source>
</evidence>
<reference evidence="2 3" key="1">
    <citation type="submission" date="2016-05" db="EMBL/GenBank/DDBJ databases">
        <title>Draft genome sequence of Pediococcus parvulus 2.6, a probiotic beta-glucan producer strain.</title>
        <authorList>
            <person name="Mohedano M.L."/>
            <person name="Perez-Ramos A."/>
            <person name="Duenas M.T."/>
            <person name="Lamontanara A."/>
            <person name="Orru L."/>
            <person name="Spano G."/>
            <person name="Capozzi V."/>
            <person name="Lopez P."/>
        </authorList>
    </citation>
    <scope>NUCLEOTIDE SEQUENCE [LARGE SCALE GENOMIC DNA]</scope>
    <source>
        <strain evidence="2 3">2.6</strain>
    </source>
</reference>
<keyword evidence="3" id="KW-1185">Reference proteome</keyword>
<dbReference type="EMBL" id="LXND01000072">
    <property type="protein sequence ID" value="OAD63457.1"/>
    <property type="molecule type" value="Genomic_DNA"/>
</dbReference>
<evidence type="ECO:0008006" key="4">
    <source>
        <dbReference type="Google" id="ProtNLM"/>
    </source>
</evidence>
<comment type="caution">
    <text evidence="2">The sequence shown here is derived from an EMBL/GenBank/DDBJ whole genome shotgun (WGS) entry which is preliminary data.</text>
</comment>
<evidence type="ECO:0000256" key="1">
    <source>
        <dbReference type="SAM" id="Coils"/>
    </source>
</evidence>
<name>A0ABX2UEH4_9LACO</name>
<organism evidence="2 3">
    <name type="scientific">Pediococcus parvulus</name>
    <dbReference type="NCBI Taxonomy" id="54062"/>
    <lineage>
        <taxon>Bacteria</taxon>
        <taxon>Bacillati</taxon>
        <taxon>Bacillota</taxon>
        <taxon>Bacilli</taxon>
        <taxon>Lactobacillales</taxon>
        <taxon>Lactobacillaceae</taxon>
        <taxon>Pediococcus</taxon>
    </lineage>
</organism>
<protein>
    <recommendedName>
        <fullName evidence="4">Transposase</fullName>
    </recommendedName>
</protein>
<dbReference type="Proteomes" id="UP000077280">
    <property type="component" value="Unassembled WGS sequence"/>
</dbReference>
<feature type="coiled-coil region" evidence="1">
    <location>
        <begin position="12"/>
        <end position="46"/>
    </location>
</feature>
<proteinExistence type="predicted"/>
<evidence type="ECO:0000313" key="3">
    <source>
        <dbReference type="Proteomes" id="UP000077280"/>
    </source>
</evidence>
<gene>
    <name evidence="2" type="ORF">A7K95_01055</name>
</gene>
<dbReference type="RefSeq" id="WP_068807721.1">
    <property type="nucleotide sequence ID" value="NZ_LXND01000072.1"/>
</dbReference>
<sequence length="134" mass="15497">MAQHHYQPTFRKAGVYEELHDLERTYQELNEDLVRAKNQLRQKLQLTFPEVEQFMSTTDGALYWHVVQQFPHPTVVLETKSSELAQLILKATLKNMSKKRALILAEHLKELASKSARQIAIEIGVCNQKLSILN</sequence>
<keyword evidence="1" id="KW-0175">Coiled coil</keyword>
<accession>A0ABX2UEH4</accession>